<gene>
    <name evidence="1" type="ORF">J8J21_23005</name>
</gene>
<organism evidence="1 2">
    <name type="scientific">Mycobacterium tuberculosis</name>
    <dbReference type="NCBI Taxonomy" id="1773"/>
    <lineage>
        <taxon>Bacteria</taxon>
        <taxon>Bacillati</taxon>
        <taxon>Actinomycetota</taxon>
        <taxon>Actinomycetes</taxon>
        <taxon>Mycobacteriales</taxon>
        <taxon>Mycobacteriaceae</taxon>
        <taxon>Mycobacterium</taxon>
        <taxon>Mycobacterium tuberculosis complex</taxon>
    </lineage>
</organism>
<dbReference type="Gene3D" id="1.25.40.10">
    <property type="entry name" value="Tetratricopeptide repeat domain"/>
    <property type="match status" value="1"/>
</dbReference>
<name>A0ABD4Q8I1_MYCTX</name>
<evidence type="ECO:0000313" key="2">
    <source>
        <dbReference type="Proteomes" id="UP000671119"/>
    </source>
</evidence>
<dbReference type="InterPro" id="IPR011990">
    <property type="entry name" value="TPR-like_helical_dom_sf"/>
</dbReference>
<feature type="non-terminal residue" evidence="1">
    <location>
        <position position="1"/>
    </location>
</feature>
<feature type="non-terminal residue" evidence="1">
    <location>
        <position position="77"/>
    </location>
</feature>
<dbReference type="EMBL" id="JAGIZI010000740">
    <property type="protein sequence ID" value="MBP0685919.1"/>
    <property type="molecule type" value="Genomic_DNA"/>
</dbReference>
<sequence length="77" mass="8815">ASYLERYRDAADSYARALDAEPRSTGVLCNYASALMRIERHDDARDMCDRALALDAGYVPAWFTRGRVQLETHRYEA</sequence>
<accession>A0ABD4Q8I1</accession>
<dbReference type="SUPFAM" id="SSF48452">
    <property type="entry name" value="TPR-like"/>
    <property type="match status" value="1"/>
</dbReference>
<dbReference type="Pfam" id="PF13432">
    <property type="entry name" value="TPR_16"/>
    <property type="match status" value="1"/>
</dbReference>
<comment type="caution">
    <text evidence="1">The sequence shown here is derived from an EMBL/GenBank/DDBJ whole genome shotgun (WGS) entry which is preliminary data.</text>
</comment>
<dbReference type="Proteomes" id="UP000671119">
    <property type="component" value="Unassembled WGS sequence"/>
</dbReference>
<reference evidence="1 2" key="1">
    <citation type="submission" date="2021-03" db="EMBL/GenBank/DDBJ databases">
        <title>Whole Genome Sequencing of Mycobacterium tuberculosis clinical isolates from Arunachal Pradesh, India.</title>
        <authorList>
            <person name="Singh S."/>
            <person name="Mudliar S.R."/>
            <person name="Kulsum U."/>
            <person name="Rufai S.B."/>
            <person name="Singh P.K."/>
            <person name="Umpo M."/>
            <person name="Nyori M."/>
        </authorList>
    </citation>
    <scope>NUCLEOTIDE SEQUENCE [LARGE SCALE GENOMIC DNA]</scope>
    <source>
        <strain evidence="1 2">OMICS/BPL/0142/20/SP</strain>
    </source>
</reference>
<dbReference type="AlphaFoldDB" id="A0ABD4Q8I1"/>
<proteinExistence type="predicted"/>
<protein>
    <submittedName>
        <fullName evidence="1">Tetratricopeptide repeat protein</fullName>
    </submittedName>
</protein>
<evidence type="ECO:0000313" key="1">
    <source>
        <dbReference type="EMBL" id="MBP0685919.1"/>
    </source>
</evidence>